<feature type="domain" description="UvrD-like helicase C-terminal" evidence="6">
    <location>
        <begin position="980"/>
        <end position="1018"/>
    </location>
</feature>
<evidence type="ECO:0000256" key="4">
    <source>
        <dbReference type="SAM" id="MobiDB-lite"/>
    </source>
</evidence>
<dbReference type="NCBIfam" id="NF041492">
    <property type="entry name" value="MobF"/>
    <property type="match status" value="1"/>
</dbReference>
<keyword evidence="8" id="KW-1185">Reference proteome</keyword>
<feature type="domain" description="TrwC relaxase" evidence="5">
    <location>
        <begin position="6"/>
        <end position="426"/>
    </location>
</feature>
<dbReference type="Proteomes" id="UP001185792">
    <property type="component" value="Unassembled WGS sequence"/>
</dbReference>
<dbReference type="Gene3D" id="3.40.50.300">
    <property type="entry name" value="P-loop containing nucleotide triphosphate hydrolases"/>
    <property type="match status" value="2"/>
</dbReference>
<evidence type="ECO:0000256" key="1">
    <source>
        <dbReference type="ARBA" id="ARBA00022741"/>
    </source>
</evidence>
<evidence type="ECO:0000256" key="2">
    <source>
        <dbReference type="ARBA" id="ARBA00022840"/>
    </source>
</evidence>
<feature type="region of interest" description="Disordered" evidence="4">
    <location>
        <begin position="1994"/>
        <end position="2058"/>
    </location>
</feature>
<accession>A0ABU4EZQ5</accession>
<evidence type="ECO:0000313" key="8">
    <source>
        <dbReference type="Proteomes" id="UP001185792"/>
    </source>
</evidence>
<feature type="compositionally biased region" description="Pro residues" evidence="4">
    <location>
        <begin position="2049"/>
        <end position="2058"/>
    </location>
</feature>
<feature type="coiled-coil region" evidence="3">
    <location>
        <begin position="1563"/>
        <end position="1590"/>
    </location>
</feature>
<feature type="compositionally biased region" description="Basic and acidic residues" evidence="4">
    <location>
        <begin position="1995"/>
        <end position="2007"/>
    </location>
</feature>
<dbReference type="InterPro" id="IPR050534">
    <property type="entry name" value="Coronavir_polyprotein_1ab"/>
</dbReference>
<dbReference type="RefSeq" id="WP_317714710.1">
    <property type="nucleotide sequence ID" value="NZ_JAWLUM010000005.1"/>
</dbReference>
<evidence type="ECO:0000313" key="7">
    <source>
        <dbReference type="EMBL" id="MDV7136735.1"/>
    </source>
</evidence>
<dbReference type="InterPro" id="IPR014862">
    <property type="entry name" value="TrwC"/>
</dbReference>
<evidence type="ECO:0000259" key="6">
    <source>
        <dbReference type="Pfam" id="PF13538"/>
    </source>
</evidence>
<dbReference type="PANTHER" id="PTHR43788">
    <property type="entry name" value="DNA2/NAM7 HELICASE FAMILY MEMBER"/>
    <property type="match status" value="1"/>
</dbReference>
<dbReference type="CDD" id="cd18809">
    <property type="entry name" value="SF1_C_RecD"/>
    <property type="match status" value="1"/>
</dbReference>
<feature type="compositionally biased region" description="Basic and acidic residues" evidence="4">
    <location>
        <begin position="1482"/>
        <end position="1492"/>
    </location>
</feature>
<dbReference type="InterPro" id="IPR027417">
    <property type="entry name" value="P-loop_NTPase"/>
</dbReference>
<keyword evidence="2" id="KW-0067">ATP-binding</keyword>
<name>A0ABU4EZQ5_WILMA</name>
<dbReference type="SUPFAM" id="SSF55464">
    <property type="entry name" value="Origin of replication-binding domain, RBD-like"/>
    <property type="match status" value="1"/>
</dbReference>
<organism evidence="7 8">
    <name type="scientific">Williamsia marianensis</name>
    <dbReference type="NCBI Taxonomy" id="85044"/>
    <lineage>
        <taxon>Bacteria</taxon>
        <taxon>Bacillati</taxon>
        <taxon>Actinomycetota</taxon>
        <taxon>Actinomycetes</taxon>
        <taxon>Mycobacteriales</taxon>
        <taxon>Nocardiaceae</taxon>
        <taxon>Williamsia</taxon>
    </lineage>
</organism>
<comment type="caution">
    <text evidence="7">The sequence shown here is derived from an EMBL/GenBank/DDBJ whole genome shotgun (WGS) entry which is preliminary data.</text>
</comment>
<evidence type="ECO:0000256" key="3">
    <source>
        <dbReference type="SAM" id="Coils"/>
    </source>
</evidence>
<dbReference type="InterPro" id="IPR027785">
    <property type="entry name" value="UvrD-like_helicase_C"/>
</dbReference>
<dbReference type="PANTHER" id="PTHR43788:SF6">
    <property type="entry name" value="DNA HELICASE B"/>
    <property type="match status" value="1"/>
</dbReference>
<dbReference type="SUPFAM" id="SSF52540">
    <property type="entry name" value="P-loop containing nucleoside triphosphate hydrolases"/>
    <property type="match status" value="2"/>
</dbReference>
<sequence length="2058" mass="221586">MHKLTAGTGYEYLTRQVAAMDATDKGHVSLADYYSAKGESPGRWLGSGLSGLRSCGAGRTLEHTAAWSVEADSVVSTEQMKALFGEGRHPNADQIEQAYIKAGSSAKVATEASKLGALFPIFTKEPEFRVELAKRFSDYNIERGERWNKPIPDEVRAQFRTTLAREMFSAEHGRDPADDRELSGYLARISRPKQSGVAGYDLTFSPVKSVSTLWAIAPREVMEKVEQAHQRAVNDAVDFIENHALFSRLGTKGVQQVDCHGLIAAAFTHRDSRAGDPDLHTHVTVSNKVQVTGADGITRWMAIDGRPLHKAIVSASERYNTRLEAHLSDLLGVSFAEVEPADRGKRPVREIVGIDTGLMTSWSSRRTAIEEKIGELSKTFQDEHGREPTSTEAFDLAQQATLATRERKHEPRSHAEQRSAWRREAIRILGSDSAVSAMVGRALEGTAAVRSDPLTPEEIDRCAEHIVNVVSEKRATWQPPHLRAEAERLLRAGIPTPASPSGVGKPVVKRGSPLTVGLLDDAVEQIVAAATGERHSISLASSRLDGEMNEPEMLRRNRAHGRASVYTTHDTELFTSEAIVAAERRIVAAARQRDGRTIEGVDVDLALLEQTANGRSLNTGQAALVRELATSGRRVQVALAPAGTGKTTAMRVLASAWKASGGAVVGLAPTAAAAAVLRDELQTPTDTLAKLVSLARDEQWLTEQEQLAATPRWRRLLDKDLSRRADGAKQGLSEGTIRAAARPDWYRSIGPETLLVVDEAGMAGTPDLDVAIAHVLSRGGSVRLVGDDQQLASISAGGVLRDVAQQTGAVTLTEVVRFSDPAEGSASLALRDGDRAALGYYADHHRIHTAADAAAADQAYTAWSADRDSGRESVMLAPTRETVNELNARARADRLAASSGTPVGPTVDLADGLQASAGDTICTRRNKRNLRLSATDWVRNGDRWTVLEVSATGQIRAKHHALGREIVLPADYVRENVTLGYASTIHAAQGMTADTCHVIGSDGLSRQLLYVAMTRGRHSNDIYLSTAEADPHKVTTPKALNPQTAIEVLGGVLDRDGAQTSATTSAREALDPAQRLGFAAAAYLDAVGSAAENFAGPETMAAIDAAANTVYDGLTDEPAWPVLRKHLAIIAAHGRDPVTALKNAAAHRELDTADDVAAVLDWRLDTSGSHSGGTGPLSWLTGIPAALAKHHTWGPYLSGRAQRVTELADGVREHAHTWTLTDAPVWARPYVAASADTALVADLAVFRHANDVPDTDRRPAGPAPFAHAPARAHKNLTRRAETVVTASTDERWTTLATSVDRHLTRDPYWPELAQQLSLAARAGLDVRALVTDAAAQGPLPTETPAAALWWRLSGVLAPATLDATNTAGLRPDWINDVAAVLGEHTAAIVISDPAWPGLVTAINAADPRTWTPRDLLSTADELLHAGGEGTHVRADEYARLLTWRVDLLTAHNAAAYGHIPLPEEGLDPEAEEAAVVAAGLVEDDRYPDRYPDDYADTPTPDEQDRPADPPPVDADYLAALLDEGAPPEPGYEPDQEPPYSDLPFEDHLPTAPTPSAGRDTRTAAELLADHLELTHQLHELSDQIDTLRTQVLDITQMGEHERAAGPLVADMRARYDAQRPAVLAADRVHARWAELEEDAEESGRAYTEIADKLAAAQRDNDEAAIARLEPLERTMGLWRDSAAALADAVFDDLVAARAAVDDIAATTGGLVTDTDIERVRMAAQQLDIDTLNETRARQNSIEGRLFRIEGVLAQRHGVERWSLRNADIMADLLAAATPQPAVEPEPPHIVHPAAATAAELVEFLQAEPVRSLTDKQLAAAVRNIGKRLARTDNDFIGWKPDTGAEQRVRAAHHELNTAAERIQVARQHEAAAHTTQHEVTHLHQQVTALSDTLAAARRRDKPQLQAQLDTANQALIAARRDHTAAQALAHQAAVATGHPASEWDTLLSAAADTAAKETELAAARDRDTRNTDTYRQALAQRDTDRAKLDAVLAEQTRRDSLEPDARAAENTARGVDKSAPTTAARTSAERPTTVPTHAQPDPTLSPDATPQPGPDVGL</sequence>
<reference evidence="7 8" key="1">
    <citation type="submission" date="2023-10" db="EMBL/GenBank/DDBJ databases">
        <title>Development of a sustainable strategy for remediation of hydrocarbon-contaminated territories based on the waste exchange concept.</title>
        <authorList>
            <person name="Krivoruchko A."/>
        </authorList>
    </citation>
    <scope>NUCLEOTIDE SEQUENCE [LARGE SCALE GENOMIC DNA]</scope>
    <source>
        <strain evidence="7 8">IEGM 1236</strain>
    </source>
</reference>
<dbReference type="Pfam" id="PF08751">
    <property type="entry name" value="TrwC"/>
    <property type="match status" value="1"/>
</dbReference>
<keyword evidence="3" id="KW-0175">Coiled coil</keyword>
<dbReference type="Pfam" id="PF13604">
    <property type="entry name" value="AAA_30"/>
    <property type="match status" value="1"/>
</dbReference>
<proteinExistence type="predicted"/>
<evidence type="ECO:0000259" key="5">
    <source>
        <dbReference type="Pfam" id="PF08751"/>
    </source>
</evidence>
<feature type="region of interest" description="Disordered" evidence="4">
    <location>
        <begin position="1479"/>
        <end position="1558"/>
    </location>
</feature>
<gene>
    <name evidence="7" type="primary">mobF</name>
    <name evidence="7" type="ORF">R4198_23830</name>
</gene>
<feature type="compositionally biased region" description="Polar residues" evidence="4">
    <location>
        <begin position="2019"/>
        <end position="2036"/>
    </location>
</feature>
<protein>
    <submittedName>
        <fullName evidence="7">MobF family relaxase</fullName>
    </submittedName>
</protein>
<feature type="compositionally biased region" description="Low complexity" evidence="4">
    <location>
        <begin position="1513"/>
        <end position="1522"/>
    </location>
</feature>
<keyword evidence="1" id="KW-0547">Nucleotide-binding</keyword>
<dbReference type="Pfam" id="PF13538">
    <property type="entry name" value="UvrD_C_2"/>
    <property type="match status" value="1"/>
</dbReference>
<dbReference type="EMBL" id="JAWLUM010000005">
    <property type="protein sequence ID" value="MDV7136735.1"/>
    <property type="molecule type" value="Genomic_DNA"/>
</dbReference>